<evidence type="ECO:0000256" key="1">
    <source>
        <dbReference type="SAM" id="Coils"/>
    </source>
</evidence>
<dbReference type="EMBL" id="JNSL01000012">
    <property type="protein sequence ID" value="KGA21165.1"/>
    <property type="molecule type" value="Genomic_DNA"/>
</dbReference>
<dbReference type="Pfam" id="PF01551">
    <property type="entry name" value="Peptidase_M23"/>
    <property type="match status" value="1"/>
</dbReference>
<dbReference type="Gene3D" id="2.70.70.10">
    <property type="entry name" value="Glucose Permease (Domain IIA)"/>
    <property type="match status" value="1"/>
</dbReference>
<dbReference type="AlphaFoldDB" id="A0A094QAA8"/>
<feature type="coiled-coil region" evidence="1">
    <location>
        <begin position="165"/>
        <end position="231"/>
    </location>
</feature>
<dbReference type="PANTHER" id="PTHR21666">
    <property type="entry name" value="PEPTIDASE-RELATED"/>
    <property type="match status" value="1"/>
</dbReference>
<sequence>MRSALRLITAAVVLVACVATAGINVSAANAYPSWNDVQNAKNNEAAKKAQMAELQAFISQIQTELDAATQKAQEAGEVYSAAVAKFDEADVRYNQLTAAATEAQAEADQATTEAGRLAAQLYRSGGNDMSIGLLLDGGTNADDLLSKLGNMSKMVERSAQVYDTAKAAQNEAQSLADQAKVAKVEREKLKAEADAAMQAAVAAQQVVADKLAANQSDLDTLRAQLAALQDETTRTVAGYQQGVAEALKRAQEEAAQRGIAVSDSGWTIPSQGRLTSYYGPRNPVWTPGGWSSSWHHGIDIGSGCGWNIYAVSGGTVTYAGWYGGYGNFVRVDHGGGITSAYAHIVSGGILVGYGEYVAPGQVIARIGSTGQSTGCHLHFEIRQGGSSTDPLPFLRNRGVGI</sequence>
<feature type="coiled-coil region" evidence="1">
    <location>
        <begin position="51"/>
        <end position="120"/>
    </location>
</feature>
<dbReference type="GO" id="GO:0004222">
    <property type="term" value="F:metalloendopeptidase activity"/>
    <property type="evidence" value="ECO:0007669"/>
    <property type="project" value="TreeGrafter"/>
</dbReference>
<dbReference type="CDD" id="cd12797">
    <property type="entry name" value="M23_peptidase"/>
    <property type="match status" value="1"/>
</dbReference>
<dbReference type="PROSITE" id="PS51257">
    <property type="entry name" value="PROKAR_LIPOPROTEIN"/>
    <property type="match status" value="1"/>
</dbReference>
<dbReference type="PANTHER" id="PTHR21666:SF270">
    <property type="entry name" value="MUREIN HYDROLASE ACTIVATOR ENVC"/>
    <property type="match status" value="1"/>
</dbReference>
<dbReference type="Gene3D" id="1.20.120.330">
    <property type="entry name" value="Nucleotidyltransferases domain 2"/>
    <property type="match status" value="1"/>
</dbReference>
<reference evidence="3" key="1">
    <citation type="submission" date="2014-06" db="EMBL/GenBank/DDBJ databases">
        <title>Key roles for freshwater Actinobacteria revealed by deep metagenomic sequencing.</title>
        <authorList>
            <person name="Ghai R."/>
            <person name="Mizuno C.M."/>
            <person name="Picazo A."/>
            <person name="Camacho A."/>
            <person name="Rodriguez-Valera F."/>
        </authorList>
    </citation>
    <scope>NUCLEOTIDE SEQUENCE</scope>
</reference>
<evidence type="ECO:0000259" key="2">
    <source>
        <dbReference type="Pfam" id="PF01551"/>
    </source>
</evidence>
<dbReference type="InterPro" id="IPR011055">
    <property type="entry name" value="Dup_hybrid_motif"/>
</dbReference>
<accession>A0A094QAA8</accession>
<protein>
    <recommendedName>
        <fullName evidence="2">M23ase beta-sheet core domain-containing protein</fullName>
    </recommendedName>
</protein>
<organism evidence="3">
    <name type="scientific">freshwater metagenome</name>
    <dbReference type="NCBI Taxonomy" id="449393"/>
    <lineage>
        <taxon>unclassified sequences</taxon>
        <taxon>metagenomes</taxon>
        <taxon>ecological metagenomes</taxon>
    </lineage>
</organism>
<comment type="caution">
    <text evidence="3">The sequence shown here is derived from an EMBL/GenBank/DDBJ whole genome shotgun (WGS) entry which is preliminary data.</text>
</comment>
<name>A0A094QAA8_9ZZZZ</name>
<gene>
    <name evidence="3" type="ORF">GM51_3330</name>
</gene>
<dbReference type="InterPro" id="IPR016047">
    <property type="entry name" value="M23ase_b-sheet_dom"/>
</dbReference>
<evidence type="ECO:0000313" key="3">
    <source>
        <dbReference type="EMBL" id="KGA21165.1"/>
    </source>
</evidence>
<proteinExistence type="predicted"/>
<dbReference type="SUPFAM" id="SSF51261">
    <property type="entry name" value="Duplicated hybrid motif"/>
    <property type="match status" value="1"/>
</dbReference>
<dbReference type="InterPro" id="IPR050570">
    <property type="entry name" value="Cell_wall_metabolism_enzyme"/>
</dbReference>
<keyword evidence="1" id="KW-0175">Coiled coil</keyword>
<feature type="domain" description="M23ase beta-sheet core" evidence="2">
    <location>
        <begin position="295"/>
        <end position="390"/>
    </location>
</feature>